<name>A0A7J6WG80_THATH</name>
<gene>
    <name evidence="2" type="ORF">FRX31_015309</name>
</gene>
<feature type="region of interest" description="Disordered" evidence="1">
    <location>
        <begin position="1"/>
        <end position="48"/>
    </location>
</feature>
<evidence type="ECO:0000313" key="3">
    <source>
        <dbReference type="Proteomes" id="UP000554482"/>
    </source>
</evidence>
<dbReference type="EMBL" id="JABWDY010017830">
    <property type="protein sequence ID" value="KAF5195102.1"/>
    <property type="molecule type" value="Genomic_DNA"/>
</dbReference>
<feature type="compositionally biased region" description="Acidic residues" evidence="1">
    <location>
        <begin position="1"/>
        <end position="30"/>
    </location>
</feature>
<evidence type="ECO:0000313" key="2">
    <source>
        <dbReference type="EMBL" id="KAF5195102.1"/>
    </source>
</evidence>
<sequence>MIEEEEPEKDKETGEEEEPEKEKDTTEEEIAAPFESEGQEEESPETSRKVKKKYIRGFAITIKCSLGKVGAQFGSESFTELERNNLKNSCFRYFLNLQTNKIHMISFVMSEIVKARIKPGKLKYQIGGKKFQFKPLDVTLTLSLKIGRIPHEFLFMEKGVPTAFREKYFEKKSIAEKKILKAIKLAREDPTSEDDIHRLNRILLLATCLILDSSLTIDVRDKKLESLEMSWRKRLKSKIKKIAEKKKVSFGDIEIECPKTTKKKKRLLKRDVCEGDEEKKHDVDISDKEENKDVDVDGLTSIAKSYDLLDSTMSNVHELPLLNSDNNGDMEMGEDNDDGTDGLLYQEALKDFNHSQTLVCGQNVYGKYQNLM</sequence>
<reference evidence="2 3" key="1">
    <citation type="submission" date="2020-06" db="EMBL/GenBank/DDBJ databases">
        <title>Transcriptomic and genomic resources for Thalictrum thalictroides and T. hernandezii: Facilitating candidate gene discovery in an emerging model plant lineage.</title>
        <authorList>
            <person name="Arias T."/>
            <person name="Riano-Pachon D.M."/>
            <person name="Di Stilio V.S."/>
        </authorList>
    </citation>
    <scope>NUCLEOTIDE SEQUENCE [LARGE SCALE GENOMIC DNA]</scope>
    <source>
        <strain evidence="3">cv. WT478/WT964</strain>
        <tissue evidence="2">Leaves</tissue>
    </source>
</reference>
<proteinExistence type="predicted"/>
<evidence type="ECO:0000256" key="1">
    <source>
        <dbReference type="SAM" id="MobiDB-lite"/>
    </source>
</evidence>
<organism evidence="2 3">
    <name type="scientific">Thalictrum thalictroides</name>
    <name type="common">Rue-anemone</name>
    <name type="synonym">Anemone thalictroides</name>
    <dbReference type="NCBI Taxonomy" id="46969"/>
    <lineage>
        <taxon>Eukaryota</taxon>
        <taxon>Viridiplantae</taxon>
        <taxon>Streptophyta</taxon>
        <taxon>Embryophyta</taxon>
        <taxon>Tracheophyta</taxon>
        <taxon>Spermatophyta</taxon>
        <taxon>Magnoliopsida</taxon>
        <taxon>Ranunculales</taxon>
        <taxon>Ranunculaceae</taxon>
        <taxon>Thalictroideae</taxon>
        <taxon>Thalictrum</taxon>
    </lineage>
</organism>
<accession>A0A7J6WG80</accession>
<comment type="caution">
    <text evidence="2">The sequence shown here is derived from an EMBL/GenBank/DDBJ whole genome shotgun (WGS) entry which is preliminary data.</text>
</comment>
<protein>
    <submittedName>
        <fullName evidence="2">Uncharacterized protein</fullName>
    </submittedName>
</protein>
<keyword evidence="3" id="KW-1185">Reference proteome</keyword>
<dbReference type="AlphaFoldDB" id="A0A7J6WG80"/>
<dbReference type="Proteomes" id="UP000554482">
    <property type="component" value="Unassembled WGS sequence"/>
</dbReference>